<gene>
    <name evidence="2" type="ORF">J2W91_004242</name>
</gene>
<protein>
    <submittedName>
        <fullName evidence="2">Na+/H+ antiporter NhaD/arsenite permease-like protein</fullName>
    </submittedName>
</protein>
<reference evidence="2" key="1">
    <citation type="submission" date="2023-07" db="EMBL/GenBank/DDBJ databases">
        <title>Sorghum-associated microbial communities from plants grown in Nebraska, USA.</title>
        <authorList>
            <person name="Schachtman D."/>
        </authorList>
    </citation>
    <scope>NUCLEOTIDE SEQUENCE</scope>
    <source>
        <strain evidence="2">BE80</strain>
    </source>
</reference>
<evidence type="ECO:0000256" key="1">
    <source>
        <dbReference type="SAM" id="Phobius"/>
    </source>
</evidence>
<dbReference type="Pfam" id="PF17280">
    <property type="entry name" value="DUF5345"/>
    <property type="match status" value="1"/>
</dbReference>
<dbReference type="RefSeq" id="WP_310143212.1">
    <property type="nucleotide sequence ID" value="NZ_JAVDTR010000013.1"/>
</dbReference>
<feature type="transmembrane region" description="Helical" evidence="1">
    <location>
        <begin position="81"/>
        <end position="101"/>
    </location>
</feature>
<accession>A0AAP5H5S7</accession>
<dbReference type="EMBL" id="JAVDTR010000013">
    <property type="protein sequence ID" value="MDR6725740.1"/>
    <property type="molecule type" value="Genomic_DNA"/>
</dbReference>
<proteinExistence type="predicted"/>
<evidence type="ECO:0000313" key="2">
    <source>
        <dbReference type="EMBL" id="MDR6725740.1"/>
    </source>
</evidence>
<dbReference type="Proteomes" id="UP001254832">
    <property type="component" value="Unassembled WGS sequence"/>
</dbReference>
<organism evidence="2 3">
    <name type="scientific">Paenibacillus amylolyticus</name>
    <dbReference type="NCBI Taxonomy" id="1451"/>
    <lineage>
        <taxon>Bacteria</taxon>
        <taxon>Bacillati</taxon>
        <taxon>Bacillota</taxon>
        <taxon>Bacilli</taxon>
        <taxon>Bacillales</taxon>
        <taxon>Paenibacillaceae</taxon>
        <taxon>Paenibacillus</taxon>
    </lineage>
</organism>
<keyword evidence="1" id="KW-0472">Membrane</keyword>
<dbReference type="AlphaFoldDB" id="A0AAP5H5S7"/>
<evidence type="ECO:0000313" key="3">
    <source>
        <dbReference type="Proteomes" id="UP001254832"/>
    </source>
</evidence>
<keyword evidence="1" id="KW-0812">Transmembrane</keyword>
<dbReference type="InterPro" id="IPR035238">
    <property type="entry name" value="DUF5345"/>
</dbReference>
<comment type="caution">
    <text evidence="2">The sequence shown here is derived from an EMBL/GenBank/DDBJ whole genome shotgun (WGS) entry which is preliminary data.</text>
</comment>
<feature type="transmembrane region" description="Helical" evidence="1">
    <location>
        <begin position="55"/>
        <end position="75"/>
    </location>
</feature>
<name>A0AAP5H5S7_PAEAM</name>
<keyword evidence="1" id="KW-1133">Transmembrane helix</keyword>
<sequence length="110" mass="12558">MNRSDEQVEWEMLERLNQQMKVLDEAYEPVNIPSLASLEAQVKERRQSKRRADRVEMLLFWLVGIMLLTLGALLIRSSPAVYLGIQVLSVVVAIAIALILVGKRKETTHE</sequence>